<accession>A0A7I8HT74</accession>
<dbReference type="AlphaFoldDB" id="A0A7I8HT74"/>
<proteinExistence type="predicted"/>
<dbReference type="RefSeq" id="WP_199505967.1">
    <property type="nucleotide sequence ID" value="NZ_JADEVH010000002.1"/>
</dbReference>
<name>A0A7I8HT74_PSEAI</name>
<geneLocation type="plasmid" evidence="1">
    <name>pIPM3H3-GES5</name>
</geneLocation>
<sequence length="97" mass="10976">MREPGAARSARKAGRFAQQRMVKKMQPNIGSQELHQHLKTHGRVEIDGWAINADGAEIWLTNPYGIDVGFYDNDAEGCGRILERISTDDHEREWGTL</sequence>
<reference evidence="1" key="1">
    <citation type="submission" date="2020-10" db="EMBL/GenBank/DDBJ databases">
        <title>Detection of Pseudomonas aeruginosa producing GES-5 beta-lactamase from hospital sewage.</title>
        <authorList>
            <person name="Hayashi W."/>
            <person name="Soga E."/>
            <person name="Iimura M."/>
            <person name="Yoshida S."/>
            <person name="Izumi K."/>
            <person name="Nagano Y."/>
            <person name="Nagano N."/>
        </authorList>
    </citation>
    <scope>NUCLEOTIDE SEQUENCE</scope>
    <source>
        <strain evidence="1">IPM3H3</strain>
        <plasmid evidence="1">pIPM3H3-GES5</plasmid>
    </source>
</reference>
<protein>
    <submittedName>
        <fullName evidence="1">Uncharacterized protein</fullName>
    </submittedName>
</protein>
<organism evidence="1">
    <name type="scientific">Pseudomonas aeruginosa</name>
    <dbReference type="NCBI Taxonomy" id="287"/>
    <lineage>
        <taxon>Bacteria</taxon>
        <taxon>Pseudomonadati</taxon>
        <taxon>Pseudomonadota</taxon>
        <taxon>Gammaproteobacteria</taxon>
        <taxon>Pseudomonadales</taxon>
        <taxon>Pseudomonadaceae</taxon>
        <taxon>Pseudomonas</taxon>
    </lineage>
</organism>
<dbReference type="EMBL" id="LC589064">
    <property type="protein sequence ID" value="BCM64633.1"/>
    <property type="molecule type" value="Genomic_DNA"/>
</dbReference>
<keyword evidence="1" id="KW-0614">Plasmid</keyword>
<evidence type="ECO:0000313" key="1">
    <source>
        <dbReference type="EMBL" id="BCM64633.1"/>
    </source>
</evidence>